<name>A0A087CCV6_9BIFI</name>
<comment type="caution">
    <text evidence="2">The sequence shown here is derived from an EMBL/GenBank/DDBJ whole genome shotgun (WGS) entry which is preliminary data.</text>
</comment>
<keyword evidence="3" id="KW-1185">Reference proteome</keyword>
<evidence type="ECO:0000256" key="1">
    <source>
        <dbReference type="SAM" id="MobiDB-lite"/>
    </source>
</evidence>
<dbReference type="GeneID" id="98300697"/>
<evidence type="ECO:0000313" key="3">
    <source>
        <dbReference type="Proteomes" id="UP000029050"/>
    </source>
</evidence>
<dbReference type="RefSeq" id="WP_052118907.1">
    <property type="nucleotide sequence ID" value="NZ_JGZI01000010.1"/>
</dbReference>
<protein>
    <submittedName>
        <fullName evidence="2">Peptidase</fullName>
    </submittedName>
</protein>
<dbReference type="EMBL" id="JGZI01000010">
    <property type="protein sequence ID" value="KFI81106.1"/>
    <property type="molecule type" value="Genomic_DNA"/>
</dbReference>
<evidence type="ECO:0000313" key="2">
    <source>
        <dbReference type="EMBL" id="KFI81106.1"/>
    </source>
</evidence>
<dbReference type="AlphaFoldDB" id="A0A087CCV6"/>
<accession>A0A087CCV6</accession>
<sequence length="134" mass="14051">MKGFHHTVGMASAASAPNRHPDGARPQATGIGEAIIAELRSGSTPRLAAEHLHLPLDFVEMVIEEARAEGKLDILRIGGASCSLGSCSPDPDSLVCAGCPVMVTAKRRKPRLRGGAGNHISKLVGRFQTPHSGR</sequence>
<dbReference type="eggNOG" id="ENOG5032D1A">
    <property type="taxonomic scope" value="Bacteria"/>
</dbReference>
<proteinExistence type="predicted"/>
<dbReference type="STRING" id="218140.BPSY_1511"/>
<feature type="region of interest" description="Disordered" evidence="1">
    <location>
        <begin position="1"/>
        <end position="27"/>
    </location>
</feature>
<gene>
    <name evidence="2" type="ORF">BPSY_1511</name>
</gene>
<dbReference type="OrthoDB" id="3239777at2"/>
<dbReference type="Proteomes" id="UP000029050">
    <property type="component" value="Unassembled WGS sequence"/>
</dbReference>
<reference evidence="2 3" key="1">
    <citation type="submission" date="2014-03" db="EMBL/GenBank/DDBJ databases">
        <title>Genomics of Bifidobacteria.</title>
        <authorList>
            <person name="Ventura M."/>
            <person name="Milani C."/>
            <person name="Lugli G.A."/>
        </authorList>
    </citation>
    <scope>NUCLEOTIDE SEQUENCE [LARGE SCALE GENOMIC DNA]</scope>
    <source>
        <strain evidence="2 3">LMG 21775</strain>
    </source>
</reference>
<organism evidence="2 3">
    <name type="scientific">Bifidobacterium psychraerophilum</name>
    <dbReference type="NCBI Taxonomy" id="218140"/>
    <lineage>
        <taxon>Bacteria</taxon>
        <taxon>Bacillati</taxon>
        <taxon>Actinomycetota</taxon>
        <taxon>Actinomycetes</taxon>
        <taxon>Bifidobacteriales</taxon>
        <taxon>Bifidobacteriaceae</taxon>
        <taxon>Bifidobacterium</taxon>
    </lineage>
</organism>